<organism evidence="4 5">
    <name type="scientific">Sphingomonas natans</name>
    <dbReference type="NCBI Taxonomy" id="3063330"/>
    <lineage>
        <taxon>Bacteria</taxon>
        <taxon>Pseudomonadati</taxon>
        <taxon>Pseudomonadota</taxon>
        <taxon>Alphaproteobacteria</taxon>
        <taxon>Sphingomonadales</taxon>
        <taxon>Sphingomonadaceae</taxon>
        <taxon>Sphingomonas</taxon>
    </lineage>
</organism>
<evidence type="ECO:0000256" key="2">
    <source>
        <dbReference type="SAM" id="SignalP"/>
    </source>
</evidence>
<dbReference type="NCBIfam" id="NF035944">
    <property type="entry name" value="PEPxxWA-CTERM"/>
    <property type="match status" value="1"/>
</dbReference>
<accession>A0ABT8YCC8</accession>
<keyword evidence="1" id="KW-0472">Membrane</keyword>
<protein>
    <submittedName>
        <fullName evidence="4">PEPxxWA-CTERM sorting domain-containing protein</fullName>
    </submittedName>
</protein>
<feature type="signal peptide" evidence="2">
    <location>
        <begin position="1"/>
        <end position="26"/>
    </location>
</feature>
<feature type="transmembrane region" description="Helical" evidence="1">
    <location>
        <begin position="172"/>
        <end position="189"/>
    </location>
</feature>
<dbReference type="InterPro" id="IPR013424">
    <property type="entry name" value="Ice-binding_C"/>
</dbReference>
<evidence type="ECO:0000313" key="4">
    <source>
        <dbReference type="EMBL" id="MDO6415483.1"/>
    </source>
</evidence>
<proteinExistence type="predicted"/>
<dbReference type="Pfam" id="PF07589">
    <property type="entry name" value="PEP-CTERM"/>
    <property type="match status" value="1"/>
</dbReference>
<sequence length="200" mass="20508">MRRNRIVSVCLLAGATLVPAFAAAQAAPVIVTLNSSFAAAPATIDFSGSSFTFSSTGDIFAPVALQTSGGGAVSAFGGFLGIPVSPTTDFPGRGSGILTYGPGMQFAAFPTTTTIPYSNGDNYLGLRATLNGLDYYGYAFTTDTKLNSFGFETTANTAFTINTNAPAAVPEAATWAMMLVGFGAIGGALRRQRAPKVNFA</sequence>
<comment type="caution">
    <text evidence="4">The sequence shown here is derived from an EMBL/GenBank/DDBJ whole genome shotgun (WGS) entry which is preliminary data.</text>
</comment>
<name>A0ABT8YCC8_9SPHN</name>
<evidence type="ECO:0000313" key="5">
    <source>
        <dbReference type="Proteomes" id="UP001169764"/>
    </source>
</evidence>
<dbReference type="RefSeq" id="WP_303543530.1">
    <property type="nucleotide sequence ID" value="NZ_JAUOTP010000006.1"/>
</dbReference>
<keyword evidence="2" id="KW-0732">Signal</keyword>
<dbReference type="Proteomes" id="UP001169764">
    <property type="component" value="Unassembled WGS sequence"/>
</dbReference>
<evidence type="ECO:0000256" key="1">
    <source>
        <dbReference type="SAM" id="Phobius"/>
    </source>
</evidence>
<keyword evidence="1" id="KW-0812">Transmembrane</keyword>
<dbReference type="EMBL" id="JAUOTP010000006">
    <property type="protein sequence ID" value="MDO6415483.1"/>
    <property type="molecule type" value="Genomic_DNA"/>
</dbReference>
<gene>
    <name evidence="4" type="ORF">Q4F19_13910</name>
</gene>
<keyword evidence="1" id="KW-1133">Transmembrane helix</keyword>
<keyword evidence="5" id="KW-1185">Reference proteome</keyword>
<reference evidence="4" key="1">
    <citation type="submission" date="2023-07" db="EMBL/GenBank/DDBJ databases">
        <authorList>
            <person name="Kim M."/>
        </authorList>
    </citation>
    <scope>NUCLEOTIDE SEQUENCE</scope>
    <source>
        <strain evidence="4">BIUV-7</strain>
    </source>
</reference>
<feature type="chain" id="PRO_5045684157" evidence="2">
    <location>
        <begin position="27"/>
        <end position="200"/>
    </location>
</feature>
<evidence type="ECO:0000259" key="3">
    <source>
        <dbReference type="Pfam" id="PF07589"/>
    </source>
</evidence>
<feature type="domain" description="Ice-binding protein C-terminal" evidence="3">
    <location>
        <begin position="168"/>
        <end position="191"/>
    </location>
</feature>